<dbReference type="AlphaFoldDB" id="A0A4R6U8T5"/>
<dbReference type="PANTHER" id="PTHR43410">
    <property type="entry name" value="NITRIC OXIDE SYNTHASE OXYGENASE"/>
    <property type="match status" value="1"/>
</dbReference>
<feature type="binding site" description="axial binding residue" evidence="12">
    <location>
        <position position="63"/>
    </location>
    <ligand>
        <name>heme</name>
        <dbReference type="ChEBI" id="CHEBI:30413"/>
    </ligand>
    <ligandPart>
        <name>Fe</name>
        <dbReference type="ChEBI" id="CHEBI:18248"/>
    </ligandPart>
</feature>
<dbReference type="Gene3D" id="3.90.1230.10">
    <property type="entry name" value="Nitric Oxide Synthase, Chain A, domain 3"/>
    <property type="match status" value="1"/>
</dbReference>
<keyword evidence="6 11" id="KW-0349">Heme</keyword>
<dbReference type="PANTHER" id="PTHR43410:SF1">
    <property type="entry name" value="NITRIC OXIDE SYNTHASE"/>
    <property type="match status" value="1"/>
</dbReference>
<sequence length="354" mass="40564">MPMKEEAAEFIELFYTEMNYPASEKQSRLTDVLASIETKGTYELTSEELTYGAKVAWRNSNRCIGRLFWDKLHVFDARHVHNVKDVYTSLLDHISFATNKGRIRPTITVFPENVRIWNHQLLRYAGYEQADGSVLGDPHSIRFTKHCLDLGWEPQRTAFDILPLVIQTGASPPTLFPIPEAYILRVPLSHPTYEQVEDLSLEWYAVPIISDMSLEIGGHTYPAAPFNGWYMETEIGARNLADEARYNLLPMMAEIAGFDSSRESTLWRDKALLELNIAVIESFKKHGVTIVDHHTAAKQFKHFEAQEHKACRHVTGDWSWLIPPVSPATTHIFHQSYENKVLSPNYHYQASLYG</sequence>
<comment type="similarity">
    <text evidence="3 11">Belongs to the NOS family. Bacterial NOS oxygenase subfamily.</text>
</comment>
<evidence type="ECO:0000256" key="3">
    <source>
        <dbReference type="ARBA" id="ARBA00005411"/>
    </source>
</evidence>
<dbReference type="EC" id="1.14.14.47" evidence="4 11"/>
<dbReference type="RefSeq" id="WP_133579660.1">
    <property type="nucleotide sequence ID" value="NZ_SNYJ01000004.1"/>
</dbReference>
<comment type="miscellaneous">
    <text evidence="11">This protein is similar to the oxygenase domain of eukaryotic nitric oxide synthases but lacks the reductase domain which, in eukaryotes, is responsible for transfer of electrons to the ferric heme during nitric oxide synthesis.</text>
</comment>
<evidence type="ECO:0000256" key="2">
    <source>
        <dbReference type="ARBA" id="ARBA00002642"/>
    </source>
</evidence>
<organism evidence="14 15">
    <name type="scientific">Aureibacillus halotolerans</name>
    <dbReference type="NCBI Taxonomy" id="1508390"/>
    <lineage>
        <taxon>Bacteria</taxon>
        <taxon>Bacillati</taxon>
        <taxon>Bacillota</taxon>
        <taxon>Bacilli</taxon>
        <taxon>Bacillales</taxon>
        <taxon>Bacillaceae</taxon>
        <taxon>Aureibacillus</taxon>
    </lineage>
</organism>
<dbReference type="Proteomes" id="UP000295632">
    <property type="component" value="Unassembled WGS sequence"/>
</dbReference>
<accession>A0A4R6U8T5</accession>
<dbReference type="Pfam" id="PF02898">
    <property type="entry name" value="NO_synthase"/>
    <property type="match status" value="1"/>
</dbReference>
<keyword evidence="8 11" id="KW-0560">Oxidoreductase</keyword>
<evidence type="ECO:0000256" key="8">
    <source>
        <dbReference type="ARBA" id="ARBA00023002"/>
    </source>
</evidence>
<evidence type="ECO:0000256" key="11">
    <source>
        <dbReference type="PIRNR" id="PIRNR037219"/>
    </source>
</evidence>
<dbReference type="GO" id="GO:0004517">
    <property type="term" value="F:nitric-oxide synthase activity"/>
    <property type="evidence" value="ECO:0007669"/>
    <property type="project" value="InterPro"/>
</dbReference>
<comment type="function">
    <text evidence="2 11">Catalyzes the production of nitric oxide.</text>
</comment>
<evidence type="ECO:0000256" key="12">
    <source>
        <dbReference type="PIRSR" id="PIRSR037219-1"/>
    </source>
</evidence>
<feature type="domain" description="Nitric oxide synthase (NOS)" evidence="13">
    <location>
        <begin position="62"/>
        <end position="69"/>
    </location>
</feature>
<protein>
    <recommendedName>
        <fullName evidence="5 11">Nitric oxide synthase oxygenase</fullName>
        <ecNumber evidence="4 11">1.14.14.47</ecNumber>
    </recommendedName>
</protein>
<keyword evidence="15" id="KW-1185">Reference proteome</keyword>
<evidence type="ECO:0000256" key="4">
    <source>
        <dbReference type="ARBA" id="ARBA00012735"/>
    </source>
</evidence>
<dbReference type="InterPro" id="IPR044940">
    <property type="entry name" value="NOS_dom_2"/>
</dbReference>
<evidence type="ECO:0000256" key="10">
    <source>
        <dbReference type="ARBA" id="ARBA00048713"/>
    </source>
</evidence>
<comment type="subunit">
    <text evidence="11">Homodimer.</text>
</comment>
<evidence type="ECO:0000256" key="7">
    <source>
        <dbReference type="ARBA" id="ARBA00022723"/>
    </source>
</evidence>
<dbReference type="PROSITE" id="PS60001">
    <property type="entry name" value="NOS"/>
    <property type="match status" value="1"/>
</dbReference>
<evidence type="ECO:0000313" key="14">
    <source>
        <dbReference type="EMBL" id="TDQ41055.1"/>
    </source>
</evidence>
<dbReference type="GO" id="GO:0020037">
    <property type="term" value="F:heme binding"/>
    <property type="evidence" value="ECO:0007669"/>
    <property type="project" value="InterPro"/>
</dbReference>
<dbReference type="InterPro" id="IPR036119">
    <property type="entry name" value="NOS_N_sf"/>
</dbReference>
<comment type="catalytic activity">
    <reaction evidence="10">
        <text>3 reduced [flavodoxin] + 2 L-arginine + 4 O2 = 3 oxidized [flavodoxin] + 2 L-citrulline + 2 nitric oxide + 4 H2O + 5 H(+)</text>
        <dbReference type="Rhea" id="RHEA:52324"/>
        <dbReference type="Rhea" id="RHEA-COMP:10622"/>
        <dbReference type="Rhea" id="RHEA-COMP:10623"/>
        <dbReference type="ChEBI" id="CHEBI:15377"/>
        <dbReference type="ChEBI" id="CHEBI:15378"/>
        <dbReference type="ChEBI" id="CHEBI:15379"/>
        <dbReference type="ChEBI" id="CHEBI:16480"/>
        <dbReference type="ChEBI" id="CHEBI:32682"/>
        <dbReference type="ChEBI" id="CHEBI:57618"/>
        <dbReference type="ChEBI" id="CHEBI:57743"/>
        <dbReference type="ChEBI" id="CHEBI:58210"/>
        <dbReference type="EC" id="1.14.14.47"/>
    </reaction>
</comment>
<evidence type="ECO:0000256" key="6">
    <source>
        <dbReference type="ARBA" id="ARBA00022617"/>
    </source>
</evidence>
<keyword evidence="9 11" id="KW-0408">Iron</keyword>
<evidence type="ECO:0000256" key="9">
    <source>
        <dbReference type="ARBA" id="ARBA00023004"/>
    </source>
</evidence>
<keyword evidence="7 11" id="KW-0479">Metal-binding</keyword>
<dbReference type="EMBL" id="SNYJ01000004">
    <property type="protein sequence ID" value="TDQ41055.1"/>
    <property type="molecule type" value="Genomic_DNA"/>
</dbReference>
<reference evidence="14 15" key="1">
    <citation type="submission" date="2019-03" db="EMBL/GenBank/DDBJ databases">
        <title>Genomic Encyclopedia of Type Strains, Phase IV (KMG-IV): sequencing the most valuable type-strain genomes for metagenomic binning, comparative biology and taxonomic classification.</title>
        <authorList>
            <person name="Goeker M."/>
        </authorList>
    </citation>
    <scope>NUCLEOTIDE SEQUENCE [LARGE SCALE GENOMIC DNA]</scope>
    <source>
        <strain evidence="14 15">DSM 28697</strain>
    </source>
</reference>
<proteinExistence type="inferred from homology"/>
<dbReference type="OrthoDB" id="3398374at2"/>
<dbReference type="InterPro" id="IPR017142">
    <property type="entry name" value="Nitric_oxide_synthase_Oase-su"/>
</dbReference>
<dbReference type="InterPro" id="IPR004030">
    <property type="entry name" value="NOS_N"/>
</dbReference>
<evidence type="ECO:0000256" key="5">
    <source>
        <dbReference type="ARBA" id="ARBA00018859"/>
    </source>
</evidence>
<comment type="cofactor">
    <cofactor evidence="1 11 12">
        <name>heme</name>
        <dbReference type="ChEBI" id="CHEBI:30413"/>
    </cofactor>
</comment>
<dbReference type="Gene3D" id="3.90.440.10">
    <property type="entry name" value="Nitric Oxide Synthase,Heme Domain,Chain A domain 2"/>
    <property type="match status" value="1"/>
</dbReference>
<evidence type="ECO:0000313" key="15">
    <source>
        <dbReference type="Proteomes" id="UP000295632"/>
    </source>
</evidence>
<dbReference type="InterPro" id="IPR044944">
    <property type="entry name" value="NOS_dom_3"/>
</dbReference>
<dbReference type="CDD" id="cd00575">
    <property type="entry name" value="NOS_oxygenase"/>
    <property type="match status" value="1"/>
</dbReference>
<dbReference type="PIRSF" id="PIRSF037219">
    <property type="entry name" value="NOS_oxygenase"/>
    <property type="match status" value="1"/>
</dbReference>
<evidence type="ECO:0000259" key="13">
    <source>
        <dbReference type="PROSITE" id="PS60001"/>
    </source>
</evidence>
<dbReference type="Gene3D" id="3.90.340.10">
    <property type="entry name" value="Nitric Oxide Synthase, Chain A, domain 1"/>
    <property type="match status" value="1"/>
</dbReference>
<dbReference type="GO" id="GO:0006809">
    <property type="term" value="P:nitric oxide biosynthetic process"/>
    <property type="evidence" value="ECO:0007669"/>
    <property type="project" value="InterPro"/>
</dbReference>
<dbReference type="SUPFAM" id="SSF56512">
    <property type="entry name" value="Nitric oxide (NO) synthase oxygenase domain"/>
    <property type="match status" value="1"/>
</dbReference>
<dbReference type="InterPro" id="IPR044943">
    <property type="entry name" value="NOS_dom_1"/>
</dbReference>
<gene>
    <name evidence="14" type="ORF">EV213_10452</name>
</gene>
<name>A0A4R6U8T5_9BACI</name>
<evidence type="ECO:0000256" key="1">
    <source>
        <dbReference type="ARBA" id="ARBA00001971"/>
    </source>
</evidence>
<dbReference type="InterPro" id="IPR050607">
    <property type="entry name" value="NOS"/>
</dbReference>
<dbReference type="GO" id="GO:0046872">
    <property type="term" value="F:metal ion binding"/>
    <property type="evidence" value="ECO:0007669"/>
    <property type="project" value="UniProtKB-KW"/>
</dbReference>
<comment type="caution">
    <text evidence="14">The sequence shown here is derived from an EMBL/GenBank/DDBJ whole genome shotgun (WGS) entry which is preliminary data.</text>
</comment>